<dbReference type="OrthoDB" id="8445115at2"/>
<evidence type="ECO:0000313" key="4">
    <source>
        <dbReference type="EMBL" id="AWB48934.1"/>
    </source>
</evidence>
<evidence type="ECO:0000259" key="1">
    <source>
        <dbReference type="Pfam" id="PF13547"/>
    </source>
</evidence>
<dbReference type="InterPro" id="IPR032876">
    <property type="entry name" value="J_dom"/>
</dbReference>
<accession>A0A2S0UM83</accession>
<evidence type="ECO:0000313" key="5">
    <source>
        <dbReference type="Proteomes" id="UP000244496"/>
    </source>
</evidence>
<dbReference type="Pfam" id="PF13547">
    <property type="entry name" value="GTA_TIM"/>
    <property type="match status" value="1"/>
</dbReference>
<proteinExistence type="predicted"/>
<dbReference type="EMBL" id="CP028918">
    <property type="protein sequence ID" value="AWB48934.1"/>
    <property type="molecule type" value="Genomic_DNA"/>
</dbReference>
<dbReference type="Proteomes" id="UP000244496">
    <property type="component" value="Chromosome"/>
</dbReference>
<evidence type="ECO:0000259" key="2">
    <source>
        <dbReference type="Pfam" id="PF13550"/>
    </source>
</evidence>
<dbReference type="Pfam" id="PF13550">
    <property type="entry name" value="Phage-tail_3"/>
    <property type="match status" value="1"/>
</dbReference>
<dbReference type="RefSeq" id="WP_108435753.1">
    <property type="nucleotide sequence ID" value="NZ_CP028918.1"/>
</dbReference>
<dbReference type="InterPro" id="IPR017853">
    <property type="entry name" value="GH"/>
</dbReference>
<dbReference type="InterPro" id="IPR056490">
    <property type="entry name" value="Rcc01698_C"/>
</dbReference>
<gene>
    <name evidence="4" type="ORF">HYN69_10880</name>
</gene>
<dbReference type="CDD" id="cd19607">
    <property type="entry name" value="GTA_TIM-barrel-like"/>
    <property type="match status" value="1"/>
</dbReference>
<dbReference type="InterPro" id="IPR025195">
    <property type="entry name" value="GTA_TIM_dom"/>
</dbReference>
<feature type="domain" description="Rcc01698-like C-terminal" evidence="3">
    <location>
        <begin position="1041"/>
        <end position="1141"/>
    </location>
</feature>
<sequence>MATLVLAAAGSALGSALGGTVLGLSGAVIGRAIGATIGRAIDQRLLGAGGDPVEVGRIDRVRLMGAGEGAPLPLVWGRVRLGGQVIWASDYTERQTRQGGSGKGTPQPATVEFSYSVSLAIALGEGAILNVGRVWADGVEIDPARFGMRVYPGSETQLPDPAIAADKGTDAAPAYRGTAYVVFEDLPLAEFGNRVPQFSFEVMREAQGALADTVAPFARSIRAVAMIPGTGEYALGTTPVRYATGLAAGRTANVNTPSGQTDFSQSLAQLRKEMPQAGSVSLVVSWFGGDLRCGSCKVQPKVEQNDVEGQGMAWRAGGIGRSAAAMVPRVDGASVYGGTPSDQSVVEAIRAVRAGGQEVMFYPFVLMDQLADNVLPDPWSNAASQPAFPWRGRITLSVAPGRPGSPDRSVLAATEVQAFFGQAQRAHFSVSGGQVVYSGPAQDWGLRRFILHYAQLCALAGGVDAFCIGSELRGLTAIRGAADSFPAVAALQVLAADVRAILGPSVKITYAADWSEYAGLSADGNRYFQLDPLWADSNIDFIGIDNYLPLSDWREGEVQADDAYGSGYALDYLAANVAGGEWFDWYYDSPEAEAAQRRVQISDDQDEPWVWRTKDLRGWWSNPHHERIGGVRSTVSTSWVPASKPIRFTEYGCPAVDRGANQPNLFVDPKSSESALPRASRSGRDDLAQMQYYRATGLFWRDGANNPLSPIYGLPMVDMDRAHAWAWDARPFPVFPARSDLWGDGANYARGHWLNGRVTSQPVAAVVAEIAARAGLDAIDVSKLYGLVRGYAVHDGSGRSALQPLMLATGFDALEREGMLMFRSRGARIARTVDAGDLVASDDGDFDLTRSNDSDSAGRLRVGYIEAEADYAARVAGAALPDHDGSAVLDQEAPLVLLAGEAAAISERWLAETRVARDGLRLGLPPSMTGLGTGDVLGFGGQRWRIDRLERGDAVMVEAVRVEPGVYDPPQTRAETSAVPVFTAPVQVFAQFLDLPLMTGAEDPRAPHIAVIADPWPGRVAVWVADGEDDFALNSVIAAASVIGTTETPLAAARPALWDRGAPLRIAVEGGPLGGVAPLSVLNGANLAAIGDGSPDNWELFQFAQATLVGVNRWEVSLRLRGQCGTDGLMPAVWPVGSRIVLLNRSVRQIALAAEARGLARTWRIGSALRGYSDRDVVEQVLAFSGIGLRPYPVAHLRVAAAGNDRLLSWTRRTRIDGDSWLSPEVPLGEDREAYRIRILSGPETLRTIEVAVPFWTYPAALRALDGPNVTVLVAQLSDRFGAGPERQITVA</sequence>
<dbReference type="Pfam" id="PF23666">
    <property type="entry name" value="Rcc01698_C"/>
    <property type="match status" value="1"/>
</dbReference>
<protein>
    <submittedName>
        <fullName evidence="4">Host specificity protein</fullName>
    </submittedName>
</protein>
<keyword evidence="5" id="KW-1185">Reference proteome</keyword>
<name>A0A2S0UM83_9RHOB</name>
<evidence type="ECO:0000259" key="3">
    <source>
        <dbReference type="Pfam" id="PF23666"/>
    </source>
</evidence>
<feature type="domain" description="GTA TIM-barrel-like" evidence="1">
    <location>
        <begin position="444"/>
        <end position="736"/>
    </location>
</feature>
<feature type="domain" description="Tip attachment protein J" evidence="2">
    <location>
        <begin position="796"/>
        <end position="950"/>
    </location>
</feature>
<organism evidence="4 5">
    <name type="scientific">Paragemmobacter aquarius</name>
    <dbReference type="NCBI Taxonomy" id="2169400"/>
    <lineage>
        <taxon>Bacteria</taxon>
        <taxon>Pseudomonadati</taxon>
        <taxon>Pseudomonadota</taxon>
        <taxon>Alphaproteobacteria</taxon>
        <taxon>Rhodobacterales</taxon>
        <taxon>Paracoccaceae</taxon>
        <taxon>Paragemmobacter</taxon>
    </lineage>
</organism>
<dbReference type="SUPFAM" id="SSF51445">
    <property type="entry name" value="(Trans)glycosidases"/>
    <property type="match status" value="1"/>
</dbReference>
<dbReference type="Gene3D" id="3.20.20.80">
    <property type="entry name" value="Glycosidases"/>
    <property type="match status" value="1"/>
</dbReference>
<dbReference type="KEGG" id="geh:HYN69_10880"/>
<reference evidence="4 5" key="1">
    <citation type="submission" date="2018-04" db="EMBL/GenBank/DDBJ databases">
        <title>Genome sequencing of Gemmobacter.</title>
        <authorList>
            <person name="Yi H."/>
            <person name="Baek M.-G."/>
        </authorList>
    </citation>
    <scope>NUCLEOTIDE SEQUENCE [LARGE SCALE GENOMIC DNA]</scope>
    <source>
        <strain evidence="4 5">HYN0069</strain>
    </source>
</reference>